<dbReference type="Proteomes" id="UP000001915">
    <property type="component" value="Chromosome"/>
</dbReference>
<dbReference type="HOGENOM" id="CLU_090617_0_0_12"/>
<evidence type="ECO:0000313" key="1">
    <source>
        <dbReference type="EMBL" id="ADG72713.1"/>
    </source>
</evidence>
<reference evidence="1 2" key="1">
    <citation type="journal article" date="2010" name="Stand. Genomic Sci.">
        <title>Complete genome sequence of Brachyspira murdochii type strain (56-150).</title>
        <authorList>
            <person name="Pati A."/>
            <person name="Sikorski J."/>
            <person name="Gronow S."/>
            <person name="Munk C."/>
            <person name="Lapidus A."/>
            <person name="Copeland A."/>
            <person name="Glavina Del Tio T."/>
            <person name="Nolan M."/>
            <person name="Lucas S."/>
            <person name="Chen F."/>
            <person name="Tice H."/>
            <person name="Cheng J.F."/>
            <person name="Han C."/>
            <person name="Detter J.C."/>
            <person name="Bruce D."/>
            <person name="Tapia R."/>
            <person name="Goodwin L."/>
            <person name="Pitluck S."/>
            <person name="Liolios K."/>
            <person name="Ivanova N."/>
            <person name="Mavromatis K."/>
            <person name="Mikhailova N."/>
            <person name="Chen A."/>
            <person name="Palaniappan K."/>
            <person name="Land M."/>
            <person name="Hauser L."/>
            <person name="Chang Y.J."/>
            <person name="Jeffries C.D."/>
            <person name="Spring S."/>
            <person name="Rohde M."/>
            <person name="Goker M."/>
            <person name="Bristow J."/>
            <person name="Eisen J.A."/>
            <person name="Markowitz V."/>
            <person name="Hugenholtz P."/>
            <person name="Kyrpides N.C."/>
            <person name="Klenk H.P."/>
        </authorList>
    </citation>
    <scope>NUCLEOTIDE SEQUENCE [LARGE SCALE GENOMIC DNA]</scope>
    <source>
        <strain evidence="2">ATCC 51284 / DSM 12563 / 56-150</strain>
    </source>
</reference>
<protein>
    <recommendedName>
        <fullName evidence="3">ABC-type phosphate/phosphonate transport system periplasmic component-like protein</fullName>
    </recommendedName>
</protein>
<dbReference type="Gene3D" id="3.40.190.10">
    <property type="entry name" value="Periplasmic binding protein-like II"/>
    <property type="match status" value="2"/>
</dbReference>
<dbReference type="EMBL" id="CP001959">
    <property type="protein sequence ID" value="ADG72713.1"/>
    <property type="molecule type" value="Genomic_DNA"/>
</dbReference>
<accession>D5U6Y9</accession>
<dbReference type="SUPFAM" id="SSF53850">
    <property type="entry name" value="Periplasmic binding protein-like II"/>
    <property type="match status" value="1"/>
</dbReference>
<proteinExistence type="predicted"/>
<dbReference type="eggNOG" id="COG3221">
    <property type="taxonomic scope" value="Bacteria"/>
</dbReference>
<dbReference type="KEGG" id="brm:Bmur_2644"/>
<dbReference type="PANTHER" id="PTHR35841:SF1">
    <property type="entry name" value="PHOSPHONATES-BINDING PERIPLASMIC PROTEIN"/>
    <property type="match status" value="1"/>
</dbReference>
<name>D5U6Y9_BRAM5</name>
<sequence>MKTLLLGAVAYDPKVVGVWDIIRDYSNEYGLKLDYVLFSNYERQVDSLLKGHIDIAWNTNVAWIQTLYATNDKARALAMRDTDTNFTSKFIVKKDSTIKKLEDLKGKKFGVGSYDSSQAAILPIQYIKEAGLQIKEIDLNADTDPNCVNIVRYNTDLGKHGDTGKSEWHVLDDIKSGALDAGSIGSTTWIRILEEGLYPDGELISFYTGPEFCHCNFSVMPDFDKEAGDAFVKMLTSQSKDDPIIKKMMSMEGLNKWIAVGEKELRGYDSLYKAMREQNYFGNK</sequence>
<dbReference type="STRING" id="526224.Bmur_2644"/>
<gene>
    <name evidence="1" type="ordered locus">Bmur_2644</name>
</gene>
<evidence type="ECO:0000313" key="2">
    <source>
        <dbReference type="Proteomes" id="UP000001915"/>
    </source>
</evidence>
<evidence type="ECO:0008006" key="3">
    <source>
        <dbReference type="Google" id="ProtNLM"/>
    </source>
</evidence>
<dbReference type="AlphaFoldDB" id="D5U6Y9"/>
<dbReference type="RefSeq" id="WP_013115049.1">
    <property type="nucleotide sequence ID" value="NC_014150.1"/>
</dbReference>
<organism evidence="1 2">
    <name type="scientific">Brachyspira murdochii (strain ATCC 51284 / DSM 12563 / 56-150)</name>
    <name type="common">Serpulina murdochii</name>
    <dbReference type="NCBI Taxonomy" id="526224"/>
    <lineage>
        <taxon>Bacteria</taxon>
        <taxon>Pseudomonadati</taxon>
        <taxon>Spirochaetota</taxon>
        <taxon>Spirochaetia</taxon>
        <taxon>Brachyspirales</taxon>
        <taxon>Brachyspiraceae</taxon>
        <taxon>Brachyspira</taxon>
    </lineage>
</organism>
<dbReference type="OrthoDB" id="9776786at2"/>
<dbReference type="PANTHER" id="PTHR35841">
    <property type="entry name" value="PHOSPHONATES-BINDING PERIPLASMIC PROTEIN"/>
    <property type="match status" value="1"/>
</dbReference>
<dbReference type="Pfam" id="PF12974">
    <property type="entry name" value="Phosphonate-bd"/>
    <property type="match status" value="1"/>
</dbReference>